<evidence type="ECO:0000256" key="1">
    <source>
        <dbReference type="SAM" id="MobiDB-lite"/>
    </source>
</evidence>
<name>A0A369JI84_HYPMA</name>
<accession>A0A369JI84</accession>
<keyword evidence="3" id="KW-1185">Reference proteome</keyword>
<comment type="caution">
    <text evidence="2">The sequence shown here is derived from an EMBL/GenBank/DDBJ whole genome shotgun (WGS) entry which is preliminary data.</text>
</comment>
<gene>
    <name evidence="2" type="ORF">Hypma_014230</name>
</gene>
<feature type="compositionally biased region" description="Acidic residues" evidence="1">
    <location>
        <begin position="199"/>
        <end position="225"/>
    </location>
</feature>
<proteinExistence type="predicted"/>
<dbReference type="EMBL" id="LUEZ02000084">
    <property type="protein sequence ID" value="RDB19114.1"/>
    <property type="molecule type" value="Genomic_DNA"/>
</dbReference>
<evidence type="ECO:0000313" key="2">
    <source>
        <dbReference type="EMBL" id="RDB19114.1"/>
    </source>
</evidence>
<protein>
    <submittedName>
        <fullName evidence="2">Uncharacterized protein</fullName>
    </submittedName>
</protein>
<dbReference type="InParanoid" id="A0A369JI84"/>
<evidence type="ECO:0000313" key="3">
    <source>
        <dbReference type="Proteomes" id="UP000076154"/>
    </source>
</evidence>
<dbReference type="OrthoDB" id="3215396at2759"/>
<feature type="region of interest" description="Disordered" evidence="1">
    <location>
        <begin position="188"/>
        <end position="236"/>
    </location>
</feature>
<reference evidence="2" key="1">
    <citation type="submission" date="2018-04" db="EMBL/GenBank/DDBJ databases">
        <title>Whole genome sequencing of Hypsizygus marmoreus.</title>
        <authorList>
            <person name="Choi I.-G."/>
            <person name="Min B."/>
            <person name="Kim J.-G."/>
            <person name="Kim S."/>
            <person name="Oh Y.-L."/>
            <person name="Kong W.-S."/>
            <person name="Park H."/>
            <person name="Jeong J."/>
            <person name="Song E.-S."/>
        </authorList>
    </citation>
    <scope>NUCLEOTIDE SEQUENCE [LARGE SCALE GENOMIC DNA]</scope>
    <source>
        <strain evidence="2">51987-8</strain>
    </source>
</reference>
<organism evidence="2 3">
    <name type="scientific">Hypsizygus marmoreus</name>
    <name type="common">White beech mushroom</name>
    <name type="synonym">Agaricus marmoreus</name>
    <dbReference type="NCBI Taxonomy" id="39966"/>
    <lineage>
        <taxon>Eukaryota</taxon>
        <taxon>Fungi</taxon>
        <taxon>Dikarya</taxon>
        <taxon>Basidiomycota</taxon>
        <taxon>Agaricomycotina</taxon>
        <taxon>Agaricomycetes</taxon>
        <taxon>Agaricomycetidae</taxon>
        <taxon>Agaricales</taxon>
        <taxon>Tricholomatineae</taxon>
        <taxon>Lyophyllaceae</taxon>
        <taxon>Hypsizygus</taxon>
    </lineage>
</organism>
<dbReference type="AlphaFoldDB" id="A0A369JI84"/>
<dbReference type="Proteomes" id="UP000076154">
    <property type="component" value="Unassembled WGS sequence"/>
</dbReference>
<feature type="compositionally biased region" description="Basic and acidic residues" evidence="1">
    <location>
        <begin position="188"/>
        <end position="198"/>
    </location>
</feature>
<sequence length="236" mass="26764">MGVLYTQTLSLDLKISSFQSDLHQLKSDISGIRALVKQSYSLSKTQEIGLKELLNHQMVHPTFSYKAIIANAMNYIASHKKRYSVKSFTTDDVVKSTVRKFLTDQLNNTKSKYRIQIFQLAKVPLDKLTSTLMQEYHMWKKPVKSQAIKATIALQRKIAAPLAQKKNSKGTDTGFWDNLNKELKELAEANGNDKKTFIPDEEDTDQEEDPDLLDDAADPELEDDAVVQLQGEDLLE</sequence>